<reference evidence="2" key="1">
    <citation type="journal article" date="2019" name="Int. J. Syst. Evol. Microbiol.">
        <title>The Global Catalogue of Microorganisms (GCM) 10K type strain sequencing project: providing services to taxonomists for standard genome sequencing and annotation.</title>
        <authorList>
            <consortium name="The Broad Institute Genomics Platform"/>
            <consortium name="The Broad Institute Genome Sequencing Center for Infectious Disease"/>
            <person name="Wu L."/>
            <person name="Ma J."/>
        </authorList>
    </citation>
    <scope>NUCLEOTIDE SEQUENCE [LARGE SCALE GENOMIC DNA]</scope>
    <source>
        <strain evidence="2">JCM 17805</strain>
    </source>
</reference>
<evidence type="ECO:0000313" key="2">
    <source>
        <dbReference type="Proteomes" id="UP001500604"/>
    </source>
</evidence>
<dbReference type="RefSeq" id="WP_345196748.1">
    <property type="nucleotide sequence ID" value="NZ_BAABFL010000405.1"/>
</dbReference>
<dbReference type="Gene3D" id="1.25.40.10">
    <property type="entry name" value="Tetratricopeptide repeat domain"/>
    <property type="match status" value="1"/>
</dbReference>
<dbReference type="InterPro" id="IPR006597">
    <property type="entry name" value="Sel1-like"/>
</dbReference>
<dbReference type="SUPFAM" id="SSF81901">
    <property type="entry name" value="HCP-like"/>
    <property type="match status" value="1"/>
</dbReference>
<organism evidence="1 2">
    <name type="scientific">Kistimonas scapharcae</name>
    <dbReference type="NCBI Taxonomy" id="1036133"/>
    <lineage>
        <taxon>Bacteria</taxon>
        <taxon>Pseudomonadati</taxon>
        <taxon>Pseudomonadota</taxon>
        <taxon>Gammaproteobacteria</taxon>
        <taxon>Oceanospirillales</taxon>
        <taxon>Endozoicomonadaceae</taxon>
        <taxon>Kistimonas</taxon>
    </lineage>
</organism>
<dbReference type="PROSITE" id="PS51257">
    <property type="entry name" value="PROKAR_LIPOPROTEIN"/>
    <property type="match status" value="1"/>
</dbReference>
<proteinExistence type="predicted"/>
<sequence length="198" mass="21906">MKRLLTFLLPAILFTGCSTTPGDAAYRAGQTEAAAELYRQGADQDDAQAAMKLGLLLNAGEVKPDTFGEATSWFEKACNLGEVSGCHNAGVAYEYGKNGVSVDYNKARDYYRKAAEQGYIQSQYNLGSLYSNHYFPEAITGYIWMLIAEQQAKGCAHNELCQWILNDPPRHRSHLKARLTTKQIQQAQTSAAQWQATP</sequence>
<comment type="caution">
    <text evidence="1">The sequence shown here is derived from an EMBL/GenBank/DDBJ whole genome shotgun (WGS) entry which is preliminary data.</text>
</comment>
<dbReference type="SMART" id="SM00671">
    <property type="entry name" value="SEL1"/>
    <property type="match status" value="2"/>
</dbReference>
<name>A0ABP8V4T0_9GAMM</name>
<dbReference type="PANTHER" id="PTHR11102:SF160">
    <property type="entry name" value="ERAD-ASSOCIATED E3 UBIQUITIN-PROTEIN LIGASE COMPONENT HRD3"/>
    <property type="match status" value="1"/>
</dbReference>
<accession>A0ABP8V4T0</accession>
<dbReference type="Pfam" id="PF08238">
    <property type="entry name" value="Sel1"/>
    <property type="match status" value="4"/>
</dbReference>
<dbReference type="InterPro" id="IPR050767">
    <property type="entry name" value="Sel1_AlgK"/>
</dbReference>
<protein>
    <recommendedName>
        <fullName evidence="3">Sel1 repeat family protein</fullName>
    </recommendedName>
</protein>
<dbReference type="PANTHER" id="PTHR11102">
    <property type="entry name" value="SEL-1-LIKE PROTEIN"/>
    <property type="match status" value="1"/>
</dbReference>
<evidence type="ECO:0000313" key="1">
    <source>
        <dbReference type="EMBL" id="GAA4650554.1"/>
    </source>
</evidence>
<dbReference type="InterPro" id="IPR011990">
    <property type="entry name" value="TPR-like_helical_dom_sf"/>
</dbReference>
<keyword evidence="2" id="KW-1185">Reference proteome</keyword>
<gene>
    <name evidence="1" type="ORF">GCM10023116_28370</name>
</gene>
<dbReference type="Proteomes" id="UP001500604">
    <property type="component" value="Unassembled WGS sequence"/>
</dbReference>
<evidence type="ECO:0008006" key="3">
    <source>
        <dbReference type="Google" id="ProtNLM"/>
    </source>
</evidence>
<dbReference type="EMBL" id="BAABFL010000405">
    <property type="protein sequence ID" value="GAA4650554.1"/>
    <property type="molecule type" value="Genomic_DNA"/>
</dbReference>